<reference evidence="2 3" key="1">
    <citation type="submission" date="2016-06" db="EMBL/GenBank/DDBJ databases">
        <authorList>
            <person name="Kjaerup R.B."/>
            <person name="Dalgaard T.S."/>
            <person name="Juul-Madsen H.R."/>
        </authorList>
    </citation>
    <scope>NUCLEOTIDE SEQUENCE [LARGE SCALE GENOMIC DNA]</scope>
    <source>
        <strain evidence="2 3">DSM 43913</strain>
    </source>
</reference>
<dbReference type="EMBL" id="LT607733">
    <property type="protein sequence ID" value="SCG15913.1"/>
    <property type="molecule type" value="Genomic_DNA"/>
</dbReference>
<proteinExistence type="predicted"/>
<dbReference type="GeneID" id="95801981"/>
<sequence length="95" mass="9559">MATYRSASVLLSSDGTRTPGTAALFAEPARRGGTPPWAGDFRPANSAGNGPKNAVGKTFTLELPDGSTGKVVVQGLKSGKGGVVLALMGEDAPPF</sequence>
<evidence type="ECO:0000313" key="3">
    <source>
        <dbReference type="Proteomes" id="UP000198251"/>
    </source>
</evidence>
<dbReference type="Proteomes" id="UP000198251">
    <property type="component" value="Chromosome I"/>
</dbReference>
<gene>
    <name evidence="2" type="ORF">GA0070610_2165</name>
</gene>
<dbReference type="RefSeq" id="WP_231926050.1">
    <property type="nucleotide sequence ID" value="NZ_JBEPBY010000006.1"/>
</dbReference>
<name>A0A1C5G7L8_MICEH</name>
<evidence type="ECO:0000256" key="1">
    <source>
        <dbReference type="SAM" id="MobiDB-lite"/>
    </source>
</evidence>
<keyword evidence="3" id="KW-1185">Reference proteome</keyword>
<accession>A0A1C5G7L8</accession>
<dbReference type="AlphaFoldDB" id="A0A1C5G7L8"/>
<organism evidence="2 3">
    <name type="scientific">Micromonospora echinofusca</name>
    <dbReference type="NCBI Taxonomy" id="47858"/>
    <lineage>
        <taxon>Bacteria</taxon>
        <taxon>Bacillati</taxon>
        <taxon>Actinomycetota</taxon>
        <taxon>Actinomycetes</taxon>
        <taxon>Micromonosporales</taxon>
        <taxon>Micromonosporaceae</taxon>
        <taxon>Micromonospora</taxon>
    </lineage>
</organism>
<protein>
    <submittedName>
        <fullName evidence="2">Uncharacterized protein</fullName>
    </submittedName>
</protein>
<feature type="region of interest" description="Disordered" evidence="1">
    <location>
        <begin position="27"/>
        <end position="53"/>
    </location>
</feature>
<evidence type="ECO:0000313" key="2">
    <source>
        <dbReference type="EMBL" id="SCG15913.1"/>
    </source>
</evidence>